<keyword evidence="3" id="KW-0597">Phosphoprotein</keyword>
<comment type="catalytic activity">
    <reaction evidence="1">
        <text>ATP + protein L-histidine = ADP + protein N-phospho-L-histidine.</text>
        <dbReference type="EC" id="2.7.13.3"/>
    </reaction>
</comment>
<dbReference type="SUPFAM" id="SSF55781">
    <property type="entry name" value="GAF domain-like"/>
    <property type="match status" value="1"/>
</dbReference>
<gene>
    <name evidence="6" type="ORF">BD809_102165</name>
</gene>
<dbReference type="InterPro" id="IPR003018">
    <property type="entry name" value="GAF"/>
</dbReference>
<feature type="coiled-coil region" evidence="4">
    <location>
        <begin position="158"/>
        <end position="185"/>
    </location>
</feature>
<dbReference type="Proteomes" id="UP000324376">
    <property type="component" value="Unassembled WGS sequence"/>
</dbReference>
<dbReference type="PRINTS" id="PR00344">
    <property type="entry name" value="BCTRLSENSOR"/>
</dbReference>
<evidence type="ECO:0000256" key="4">
    <source>
        <dbReference type="SAM" id="Coils"/>
    </source>
</evidence>
<dbReference type="Pfam" id="PF02518">
    <property type="entry name" value="HATPase_c"/>
    <property type="match status" value="1"/>
</dbReference>
<dbReference type="Pfam" id="PF01590">
    <property type="entry name" value="GAF"/>
    <property type="match status" value="1"/>
</dbReference>
<dbReference type="SUPFAM" id="SSF55874">
    <property type="entry name" value="ATPase domain of HSP90 chaperone/DNA topoisomerase II/histidine kinase"/>
    <property type="match status" value="1"/>
</dbReference>
<evidence type="ECO:0000313" key="6">
    <source>
        <dbReference type="EMBL" id="TYP75954.1"/>
    </source>
</evidence>
<evidence type="ECO:0000313" key="7">
    <source>
        <dbReference type="Proteomes" id="UP000324376"/>
    </source>
</evidence>
<keyword evidence="7" id="KW-1185">Reference proteome</keyword>
<dbReference type="PANTHER" id="PTHR43102:SF2">
    <property type="entry name" value="GAF DOMAIN-CONTAINING PROTEIN"/>
    <property type="match status" value="1"/>
</dbReference>
<dbReference type="Gene3D" id="3.30.565.10">
    <property type="entry name" value="Histidine kinase-like ATPase, C-terminal domain"/>
    <property type="match status" value="1"/>
</dbReference>
<dbReference type="OrthoDB" id="9811889at2"/>
<dbReference type="InterPro" id="IPR003661">
    <property type="entry name" value="HisK_dim/P_dom"/>
</dbReference>
<proteinExistence type="predicted"/>
<dbReference type="GO" id="GO:0000155">
    <property type="term" value="F:phosphorelay sensor kinase activity"/>
    <property type="evidence" value="ECO:0007669"/>
    <property type="project" value="InterPro"/>
</dbReference>
<dbReference type="Gene3D" id="3.30.450.40">
    <property type="match status" value="1"/>
</dbReference>
<dbReference type="SUPFAM" id="SSF47384">
    <property type="entry name" value="Homodimeric domain of signal transducing histidine kinase"/>
    <property type="match status" value="1"/>
</dbReference>
<dbReference type="Gene3D" id="1.10.287.130">
    <property type="match status" value="1"/>
</dbReference>
<dbReference type="InterPro" id="IPR029016">
    <property type="entry name" value="GAF-like_dom_sf"/>
</dbReference>
<dbReference type="Pfam" id="PF00512">
    <property type="entry name" value="HisKA"/>
    <property type="match status" value="1"/>
</dbReference>
<accession>A0A5S5C9D2</accession>
<dbReference type="PANTHER" id="PTHR43102">
    <property type="entry name" value="SLR1143 PROTEIN"/>
    <property type="match status" value="1"/>
</dbReference>
<protein>
    <recommendedName>
        <fullName evidence="2">histidine kinase</fullName>
        <ecNumber evidence="2">2.7.13.3</ecNumber>
    </recommendedName>
</protein>
<keyword evidence="6" id="KW-0808">Transferase</keyword>
<name>A0A5S5C9D2_9FLAO</name>
<dbReference type="EC" id="2.7.13.3" evidence="2"/>
<dbReference type="InterPro" id="IPR005467">
    <property type="entry name" value="His_kinase_dom"/>
</dbReference>
<dbReference type="EMBL" id="VNHU01000002">
    <property type="protein sequence ID" value="TYP75954.1"/>
    <property type="molecule type" value="Genomic_DNA"/>
</dbReference>
<reference evidence="6 7" key="1">
    <citation type="submission" date="2019-07" db="EMBL/GenBank/DDBJ databases">
        <title>Genomic Encyclopedia of Archaeal and Bacterial Type Strains, Phase II (KMG-II): from individual species to whole genera.</title>
        <authorList>
            <person name="Goeker M."/>
        </authorList>
    </citation>
    <scope>NUCLEOTIDE SEQUENCE [LARGE SCALE GENOMIC DNA]</scope>
    <source>
        <strain evidence="6 7">DSM 17527</strain>
    </source>
</reference>
<comment type="caution">
    <text evidence="6">The sequence shown here is derived from an EMBL/GenBank/DDBJ whole genome shotgun (WGS) entry which is preliminary data.</text>
</comment>
<dbReference type="AlphaFoldDB" id="A0A5S5C9D2"/>
<evidence type="ECO:0000259" key="5">
    <source>
        <dbReference type="PROSITE" id="PS50109"/>
    </source>
</evidence>
<dbReference type="InterPro" id="IPR036097">
    <property type="entry name" value="HisK_dim/P_sf"/>
</dbReference>
<dbReference type="SMART" id="SM00388">
    <property type="entry name" value="HisKA"/>
    <property type="match status" value="1"/>
</dbReference>
<dbReference type="InterPro" id="IPR004358">
    <property type="entry name" value="Sig_transdc_His_kin-like_C"/>
</dbReference>
<keyword evidence="4" id="KW-0175">Coiled coil</keyword>
<evidence type="ECO:0000256" key="2">
    <source>
        <dbReference type="ARBA" id="ARBA00012438"/>
    </source>
</evidence>
<evidence type="ECO:0000256" key="3">
    <source>
        <dbReference type="ARBA" id="ARBA00022553"/>
    </source>
</evidence>
<dbReference type="CDD" id="cd00082">
    <property type="entry name" value="HisKA"/>
    <property type="match status" value="1"/>
</dbReference>
<evidence type="ECO:0000256" key="1">
    <source>
        <dbReference type="ARBA" id="ARBA00000085"/>
    </source>
</evidence>
<feature type="domain" description="Histidine kinase" evidence="5">
    <location>
        <begin position="188"/>
        <end position="400"/>
    </location>
</feature>
<dbReference type="InterPro" id="IPR036890">
    <property type="entry name" value="HATPase_C_sf"/>
</dbReference>
<keyword evidence="6" id="KW-0418">Kinase</keyword>
<dbReference type="SMART" id="SM00387">
    <property type="entry name" value="HATPase_c"/>
    <property type="match status" value="1"/>
</dbReference>
<sequence>MISPLKSENENSRLIALKNLQILDTLPENEYDNITELAAFICNTNTSLVSLIDEERQWFKSRKNMPLSETHRDHSFCAHAINNPRETFIIPHATKDERFHDNPLTLSDTPVIFYAGVPLLDKEGHALGTLCVIDDKPNTLSPEQEKALKNLALQVEKLFELRKANNELKETKENLEKHNNLLKDFAGVASHDMKMPLSNMIITSDLLQQKYGANLDESGSRYLSYIKKSALSLSNYITNILEHYESTAYNRSNVESFDVNTLLENIVELLHIKYDCEVHLPDLNIEATCNRIALEQIFLNLIANSLKYNDKDPIQIFIDASVFPEFYEFSVRDNGIGIEPNQIDSIFELFTTVGHLDRDGNKGHGIGLSTVQKLVETLKGTITVDSQIGSGTTFTFTVAK</sequence>
<dbReference type="InterPro" id="IPR003594">
    <property type="entry name" value="HATPase_dom"/>
</dbReference>
<dbReference type="SMART" id="SM00065">
    <property type="entry name" value="GAF"/>
    <property type="match status" value="1"/>
</dbReference>
<dbReference type="RefSeq" id="WP_148781569.1">
    <property type="nucleotide sequence ID" value="NZ_VNHU01000002.1"/>
</dbReference>
<organism evidence="6 7">
    <name type="scientific">Aquimarina intermedia</name>
    <dbReference type="NCBI Taxonomy" id="350814"/>
    <lineage>
        <taxon>Bacteria</taxon>
        <taxon>Pseudomonadati</taxon>
        <taxon>Bacteroidota</taxon>
        <taxon>Flavobacteriia</taxon>
        <taxon>Flavobacteriales</taxon>
        <taxon>Flavobacteriaceae</taxon>
        <taxon>Aquimarina</taxon>
    </lineage>
</organism>
<dbReference type="PROSITE" id="PS50109">
    <property type="entry name" value="HIS_KIN"/>
    <property type="match status" value="1"/>
</dbReference>